<evidence type="ECO:0000313" key="2">
    <source>
        <dbReference type="EMBL" id="KAF2492881.1"/>
    </source>
</evidence>
<feature type="compositionally biased region" description="Acidic residues" evidence="1">
    <location>
        <begin position="363"/>
        <end position="373"/>
    </location>
</feature>
<proteinExistence type="predicted"/>
<protein>
    <submittedName>
        <fullName evidence="2">Uncharacterized protein</fullName>
    </submittedName>
</protein>
<dbReference type="AlphaFoldDB" id="A0A6A6QKR4"/>
<keyword evidence="3" id="KW-1185">Reference proteome</keyword>
<gene>
    <name evidence="2" type="ORF">BU16DRAFT_92941</name>
</gene>
<feature type="compositionally biased region" description="Basic and acidic residues" evidence="1">
    <location>
        <begin position="65"/>
        <end position="79"/>
    </location>
</feature>
<dbReference type="OrthoDB" id="10491660at2759"/>
<organism evidence="2 3">
    <name type="scientific">Lophium mytilinum</name>
    <dbReference type="NCBI Taxonomy" id="390894"/>
    <lineage>
        <taxon>Eukaryota</taxon>
        <taxon>Fungi</taxon>
        <taxon>Dikarya</taxon>
        <taxon>Ascomycota</taxon>
        <taxon>Pezizomycotina</taxon>
        <taxon>Dothideomycetes</taxon>
        <taxon>Pleosporomycetidae</taxon>
        <taxon>Mytilinidiales</taxon>
        <taxon>Mytilinidiaceae</taxon>
        <taxon>Lophium</taxon>
    </lineage>
</organism>
<dbReference type="EMBL" id="MU004193">
    <property type="protein sequence ID" value="KAF2492881.1"/>
    <property type="molecule type" value="Genomic_DNA"/>
</dbReference>
<feature type="compositionally biased region" description="Pro residues" evidence="1">
    <location>
        <begin position="1"/>
        <end position="10"/>
    </location>
</feature>
<feature type="region of interest" description="Disordered" evidence="1">
    <location>
        <begin position="330"/>
        <end position="373"/>
    </location>
</feature>
<name>A0A6A6QKR4_9PEZI</name>
<feature type="region of interest" description="Disordered" evidence="1">
    <location>
        <begin position="52"/>
        <end position="91"/>
    </location>
</feature>
<sequence>MPLPINPPGTPWTRMLPEPVPIRNAPRRQQAGRLTGLFRDREQIFQGLLSHTRREFTTNQTPRELGGDEGFRPDKENKGFRPPAWLVPEDSERPWEMGPLVLTLLREDGVTPATVDIDAGESTTHGPEVESSAECDLEYSNSISHAEVEVTELEEAYIELGVMYHQTTDAARNTSLSREQRRTLSTAFSGQPRSAHPLFEPLRRAQSLYNEAHHAHHEADMSEEHRARLGDLLTRGSQEVQVFREEIIALHQLVTSIRDADAALAFGGRDPLLHRRAMMARHRPDEYLADPRIRAWVMALPETARQLELGVPLAHVIIRVFEPGDGPAVDDVHVWRGQDSPPIPRSHESTSEDSESDTHESMESDSDDSMDSL</sequence>
<reference evidence="2" key="1">
    <citation type="journal article" date="2020" name="Stud. Mycol.">
        <title>101 Dothideomycetes genomes: a test case for predicting lifestyles and emergence of pathogens.</title>
        <authorList>
            <person name="Haridas S."/>
            <person name="Albert R."/>
            <person name="Binder M."/>
            <person name="Bloem J."/>
            <person name="Labutti K."/>
            <person name="Salamov A."/>
            <person name="Andreopoulos B."/>
            <person name="Baker S."/>
            <person name="Barry K."/>
            <person name="Bills G."/>
            <person name="Bluhm B."/>
            <person name="Cannon C."/>
            <person name="Castanera R."/>
            <person name="Culley D."/>
            <person name="Daum C."/>
            <person name="Ezra D."/>
            <person name="Gonzalez J."/>
            <person name="Henrissat B."/>
            <person name="Kuo A."/>
            <person name="Liang C."/>
            <person name="Lipzen A."/>
            <person name="Lutzoni F."/>
            <person name="Magnuson J."/>
            <person name="Mondo S."/>
            <person name="Nolan M."/>
            <person name="Ohm R."/>
            <person name="Pangilinan J."/>
            <person name="Park H.-J."/>
            <person name="Ramirez L."/>
            <person name="Alfaro M."/>
            <person name="Sun H."/>
            <person name="Tritt A."/>
            <person name="Yoshinaga Y."/>
            <person name="Zwiers L.-H."/>
            <person name="Turgeon B."/>
            <person name="Goodwin S."/>
            <person name="Spatafora J."/>
            <person name="Crous P."/>
            <person name="Grigoriev I."/>
        </authorList>
    </citation>
    <scope>NUCLEOTIDE SEQUENCE</scope>
    <source>
        <strain evidence="2">CBS 269.34</strain>
    </source>
</reference>
<evidence type="ECO:0000313" key="3">
    <source>
        <dbReference type="Proteomes" id="UP000799750"/>
    </source>
</evidence>
<accession>A0A6A6QKR4</accession>
<dbReference type="Proteomes" id="UP000799750">
    <property type="component" value="Unassembled WGS sequence"/>
</dbReference>
<feature type="compositionally biased region" description="Basic and acidic residues" evidence="1">
    <location>
        <begin position="345"/>
        <end position="362"/>
    </location>
</feature>
<evidence type="ECO:0000256" key="1">
    <source>
        <dbReference type="SAM" id="MobiDB-lite"/>
    </source>
</evidence>
<feature type="region of interest" description="Disordered" evidence="1">
    <location>
        <begin position="1"/>
        <end position="28"/>
    </location>
</feature>